<keyword evidence="3" id="KW-1185">Reference proteome</keyword>
<dbReference type="Proteomes" id="UP000886998">
    <property type="component" value="Unassembled WGS sequence"/>
</dbReference>
<feature type="non-terminal residue" evidence="2">
    <location>
        <position position="35"/>
    </location>
</feature>
<dbReference type="AlphaFoldDB" id="A0A8X6X9N1"/>
<proteinExistence type="predicted"/>
<gene>
    <name evidence="2" type="ORF">TNIN_161741</name>
</gene>
<protein>
    <submittedName>
        <fullName evidence="2">Uncharacterized protein</fullName>
    </submittedName>
</protein>
<organism evidence="2 3">
    <name type="scientific">Trichonephila inaurata madagascariensis</name>
    <dbReference type="NCBI Taxonomy" id="2747483"/>
    <lineage>
        <taxon>Eukaryota</taxon>
        <taxon>Metazoa</taxon>
        <taxon>Ecdysozoa</taxon>
        <taxon>Arthropoda</taxon>
        <taxon>Chelicerata</taxon>
        <taxon>Arachnida</taxon>
        <taxon>Araneae</taxon>
        <taxon>Araneomorphae</taxon>
        <taxon>Entelegynae</taxon>
        <taxon>Araneoidea</taxon>
        <taxon>Nephilidae</taxon>
        <taxon>Trichonephila</taxon>
        <taxon>Trichonephila inaurata</taxon>
    </lineage>
</organism>
<evidence type="ECO:0000313" key="3">
    <source>
        <dbReference type="Proteomes" id="UP000886998"/>
    </source>
</evidence>
<comment type="caution">
    <text evidence="2">The sequence shown here is derived from an EMBL/GenBank/DDBJ whole genome shotgun (WGS) entry which is preliminary data.</text>
</comment>
<name>A0A8X6X9N1_9ARAC</name>
<feature type="region of interest" description="Disordered" evidence="1">
    <location>
        <begin position="1"/>
        <end position="35"/>
    </location>
</feature>
<evidence type="ECO:0000256" key="1">
    <source>
        <dbReference type="SAM" id="MobiDB-lite"/>
    </source>
</evidence>
<sequence>MQENPRAQPCQKPDQRLTKPSSTQEAFELDRKRSK</sequence>
<evidence type="ECO:0000313" key="2">
    <source>
        <dbReference type="EMBL" id="GFY47876.1"/>
    </source>
</evidence>
<accession>A0A8X6X9N1</accession>
<reference evidence="2" key="1">
    <citation type="submission" date="2020-08" db="EMBL/GenBank/DDBJ databases">
        <title>Multicomponent nature underlies the extraordinary mechanical properties of spider dragline silk.</title>
        <authorList>
            <person name="Kono N."/>
            <person name="Nakamura H."/>
            <person name="Mori M."/>
            <person name="Yoshida Y."/>
            <person name="Ohtoshi R."/>
            <person name="Malay A.D."/>
            <person name="Moran D.A.P."/>
            <person name="Tomita M."/>
            <person name="Numata K."/>
            <person name="Arakawa K."/>
        </authorList>
    </citation>
    <scope>NUCLEOTIDE SEQUENCE</scope>
</reference>
<dbReference type="EMBL" id="BMAV01006167">
    <property type="protein sequence ID" value="GFY47876.1"/>
    <property type="molecule type" value="Genomic_DNA"/>
</dbReference>